<protein>
    <submittedName>
        <fullName evidence="2">Uncharacterized protein</fullName>
    </submittedName>
</protein>
<name>A0A699ZCC8_HAELA</name>
<evidence type="ECO:0000256" key="1">
    <source>
        <dbReference type="SAM" id="MobiDB-lite"/>
    </source>
</evidence>
<proteinExistence type="predicted"/>
<sequence length="104" mass="11493">MFAFEPAEKHSQVAAIVSQEQGRQRKGAAEGVGLGPAGMEMRPPAPEPWRPAPSQPRPLPEGAIQVKGSRAARARELLLLQSAGQWLREIVMKREQLWAVCMKR</sequence>
<keyword evidence="3" id="KW-1185">Reference proteome</keyword>
<evidence type="ECO:0000313" key="2">
    <source>
        <dbReference type="EMBL" id="GFH19771.1"/>
    </source>
</evidence>
<dbReference type="Proteomes" id="UP000485058">
    <property type="component" value="Unassembled WGS sequence"/>
</dbReference>
<reference evidence="2 3" key="1">
    <citation type="submission" date="2020-02" db="EMBL/GenBank/DDBJ databases">
        <title>Draft genome sequence of Haematococcus lacustris strain NIES-144.</title>
        <authorList>
            <person name="Morimoto D."/>
            <person name="Nakagawa S."/>
            <person name="Yoshida T."/>
            <person name="Sawayama S."/>
        </authorList>
    </citation>
    <scope>NUCLEOTIDE SEQUENCE [LARGE SCALE GENOMIC DNA]</scope>
    <source>
        <strain evidence="2 3">NIES-144</strain>
    </source>
</reference>
<dbReference type="AlphaFoldDB" id="A0A699ZCC8"/>
<gene>
    <name evidence="2" type="ORF">HaLaN_16780</name>
</gene>
<feature type="non-terminal residue" evidence="2">
    <location>
        <position position="1"/>
    </location>
</feature>
<feature type="region of interest" description="Disordered" evidence="1">
    <location>
        <begin position="16"/>
        <end position="62"/>
    </location>
</feature>
<dbReference type="EMBL" id="BLLF01001518">
    <property type="protein sequence ID" value="GFH19771.1"/>
    <property type="molecule type" value="Genomic_DNA"/>
</dbReference>
<evidence type="ECO:0000313" key="3">
    <source>
        <dbReference type="Proteomes" id="UP000485058"/>
    </source>
</evidence>
<organism evidence="2 3">
    <name type="scientific">Haematococcus lacustris</name>
    <name type="common">Green alga</name>
    <name type="synonym">Haematococcus pluvialis</name>
    <dbReference type="NCBI Taxonomy" id="44745"/>
    <lineage>
        <taxon>Eukaryota</taxon>
        <taxon>Viridiplantae</taxon>
        <taxon>Chlorophyta</taxon>
        <taxon>core chlorophytes</taxon>
        <taxon>Chlorophyceae</taxon>
        <taxon>CS clade</taxon>
        <taxon>Chlamydomonadales</taxon>
        <taxon>Haematococcaceae</taxon>
        <taxon>Haematococcus</taxon>
    </lineage>
</organism>
<accession>A0A699ZCC8</accession>
<comment type="caution">
    <text evidence="2">The sequence shown here is derived from an EMBL/GenBank/DDBJ whole genome shotgun (WGS) entry which is preliminary data.</text>
</comment>
<feature type="compositionally biased region" description="Pro residues" evidence="1">
    <location>
        <begin position="43"/>
        <end position="59"/>
    </location>
</feature>